<keyword evidence="1" id="KW-0472">Membrane</keyword>
<name>A0ABQ6JQN1_9MICO</name>
<organism evidence="2 3">
    <name type="scientific">Homoserinibacter gongjuensis</name>
    <dbReference type="NCBI Taxonomy" id="1162968"/>
    <lineage>
        <taxon>Bacteria</taxon>
        <taxon>Bacillati</taxon>
        <taxon>Actinomycetota</taxon>
        <taxon>Actinomycetes</taxon>
        <taxon>Micrococcales</taxon>
        <taxon>Microbacteriaceae</taxon>
        <taxon>Homoserinibacter</taxon>
    </lineage>
</organism>
<gene>
    <name evidence="2" type="ORF">GCM10025869_11440</name>
</gene>
<keyword evidence="1" id="KW-1133">Transmembrane helix</keyword>
<dbReference type="EMBL" id="BSVA01000001">
    <property type="protein sequence ID" value="GMA90615.1"/>
    <property type="molecule type" value="Genomic_DNA"/>
</dbReference>
<protein>
    <submittedName>
        <fullName evidence="2">Uncharacterized protein</fullName>
    </submittedName>
</protein>
<evidence type="ECO:0000256" key="1">
    <source>
        <dbReference type="SAM" id="Phobius"/>
    </source>
</evidence>
<proteinExistence type="predicted"/>
<keyword evidence="3" id="KW-1185">Reference proteome</keyword>
<dbReference type="RefSeq" id="WP_284298459.1">
    <property type="nucleotide sequence ID" value="NZ_BSVA01000001.1"/>
</dbReference>
<evidence type="ECO:0000313" key="2">
    <source>
        <dbReference type="EMBL" id="GMA90615.1"/>
    </source>
</evidence>
<dbReference type="Proteomes" id="UP001157069">
    <property type="component" value="Unassembled WGS sequence"/>
</dbReference>
<keyword evidence="1" id="KW-0812">Transmembrane</keyword>
<comment type="caution">
    <text evidence="2">The sequence shown here is derived from an EMBL/GenBank/DDBJ whole genome shotgun (WGS) entry which is preliminary data.</text>
</comment>
<evidence type="ECO:0000313" key="3">
    <source>
        <dbReference type="Proteomes" id="UP001157069"/>
    </source>
</evidence>
<sequence>MTRKQTWIVGAVLLVLGVIATVMGQTWLWAEMDTVDAAGPGGPGGTLLGFGGITTIVGALLTVAGILVLIVAAVRAGRSRTA</sequence>
<accession>A0ABQ6JQN1</accession>
<feature type="transmembrane region" description="Helical" evidence="1">
    <location>
        <begin position="48"/>
        <end position="74"/>
    </location>
</feature>
<reference evidence="3" key="1">
    <citation type="journal article" date="2019" name="Int. J. Syst. Evol. Microbiol.">
        <title>The Global Catalogue of Microorganisms (GCM) 10K type strain sequencing project: providing services to taxonomists for standard genome sequencing and annotation.</title>
        <authorList>
            <consortium name="The Broad Institute Genomics Platform"/>
            <consortium name="The Broad Institute Genome Sequencing Center for Infectious Disease"/>
            <person name="Wu L."/>
            <person name="Ma J."/>
        </authorList>
    </citation>
    <scope>NUCLEOTIDE SEQUENCE [LARGE SCALE GENOMIC DNA]</scope>
    <source>
        <strain evidence="3">NBRC 108755</strain>
    </source>
</reference>